<sequence length="289" mass="32401">MKVAVITDSTAYISDSHRKEKNIHMVPLNVVIGNDSYQEEIDISTEEFYQKVKEVEQFPKTSQPSIGLITEKLKELAENYDQAIFITLSSGISGTFQSVVTAQSMVEGIDVFPFDSEISCMAQGFYVLEAAELAQNGEDAETIMSRLHEMKGSLRAYFMADDLTHLHRGGRLNGAQALIGSMLQVKPILHFEDTKIVPYEKIRTKKKALKRIFQLFEEDASTGVPIRATVIHANREAEAEEFKQQLETRFENVEVSVSYFGPVIGTHLGEGSLGMGWYKKSVVRPLKNV</sequence>
<dbReference type="PANTHER" id="PTHR33434:SF2">
    <property type="entry name" value="FATTY ACID-BINDING PROTEIN TM_1468"/>
    <property type="match status" value="1"/>
</dbReference>
<dbReference type="RefSeq" id="WP_100361105.1">
    <property type="nucleotide sequence ID" value="NZ_CP045915.1"/>
</dbReference>
<dbReference type="SUPFAM" id="SSF82549">
    <property type="entry name" value="DAK1/DegV-like"/>
    <property type="match status" value="1"/>
</dbReference>
<name>A0A5Q2TJ71_9BACI</name>
<dbReference type="InterPro" id="IPR043168">
    <property type="entry name" value="DegV_C"/>
</dbReference>
<dbReference type="Gene3D" id="3.40.50.10170">
    <property type="match status" value="1"/>
</dbReference>
<dbReference type="PROSITE" id="PS51482">
    <property type="entry name" value="DEGV"/>
    <property type="match status" value="1"/>
</dbReference>
<dbReference type="InterPro" id="IPR050270">
    <property type="entry name" value="DegV_domain_contain"/>
</dbReference>
<gene>
    <name evidence="2" type="ORF">GI584_08415</name>
</gene>
<dbReference type="GO" id="GO:0008289">
    <property type="term" value="F:lipid binding"/>
    <property type="evidence" value="ECO:0007669"/>
    <property type="project" value="UniProtKB-KW"/>
</dbReference>
<accession>A0A5Q2TJ71</accession>
<dbReference type="AlphaFoldDB" id="A0A5Q2TJ71"/>
<dbReference type="PANTHER" id="PTHR33434">
    <property type="entry name" value="DEGV DOMAIN-CONTAINING PROTEIN DR_1986-RELATED"/>
    <property type="match status" value="1"/>
</dbReference>
<keyword evidence="1" id="KW-0446">Lipid-binding</keyword>
<dbReference type="Pfam" id="PF02645">
    <property type="entry name" value="DegV"/>
    <property type="match status" value="1"/>
</dbReference>
<evidence type="ECO:0000256" key="1">
    <source>
        <dbReference type="ARBA" id="ARBA00023121"/>
    </source>
</evidence>
<proteinExistence type="predicted"/>
<dbReference type="EMBL" id="CP045915">
    <property type="protein sequence ID" value="QGH34043.1"/>
    <property type="molecule type" value="Genomic_DNA"/>
</dbReference>
<dbReference type="KEGG" id="grc:GI584_08415"/>
<reference evidence="2 3" key="1">
    <citation type="submission" date="2019-11" db="EMBL/GenBank/DDBJ databases">
        <title>Gracilibacillus salitolerans sp. nov., a moderate halophile isolated from a saline soil in northwest China.</title>
        <authorList>
            <person name="Gan L."/>
        </authorList>
    </citation>
    <scope>NUCLEOTIDE SEQUENCE [LARGE SCALE GENOMIC DNA]</scope>
    <source>
        <strain evidence="2 3">SCU50</strain>
    </source>
</reference>
<dbReference type="NCBIfam" id="TIGR00762">
    <property type="entry name" value="DegV"/>
    <property type="match status" value="1"/>
</dbReference>
<protein>
    <submittedName>
        <fullName evidence="2">DegV family EDD domain-containing protein</fullName>
    </submittedName>
</protein>
<evidence type="ECO:0000313" key="2">
    <source>
        <dbReference type="EMBL" id="QGH34043.1"/>
    </source>
</evidence>
<dbReference type="InterPro" id="IPR003797">
    <property type="entry name" value="DegV"/>
</dbReference>
<keyword evidence="3" id="KW-1185">Reference proteome</keyword>
<dbReference type="Proteomes" id="UP000339690">
    <property type="component" value="Chromosome"/>
</dbReference>
<dbReference type="Gene3D" id="3.30.1180.10">
    <property type="match status" value="1"/>
</dbReference>
<evidence type="ECO:0000313" key="3">
    <source>
        <dbReference type="Proteomes" id="UP000339690"/>
    </source>
</evidence>
<organism evidence="2 3">
    <name type="scientific">Gracilibacillus salitolerans</name>
    <dbReference type="NCBI Taxonomy" id="2663022"/>
    <lineage>
        <taxon>Bacteria</taxon>
        <taxon>Bacillati</taxon>
        <taxon>Bacillota</taxon>
        <taxon>Bacilli</taxon>
        <taxon>Bacillales</taxon>
        <taxon>Bacillaceae</taxon>
        <taxon>Gracilibacillus</taxon>
    </lineage>
</organism>